<dbReference type="GO" id="GO:0005085">
    <property type="term" value="F:guanyl-nucleotide exchange factor activity"/>
    <property type="evidence" value="ECO:0007669"/>
    <property type="project" value="InterPro"/>
</dbReference>
<evidence type="ECO:0000259" key="2">
    <source>
        <dbReference type="PROSITE" id="PS51205"/>
    </source>
</evidence>
<feature type="region of interest" description="Disordered" evidence="1">
    <location>
        <begin position="351"/>
        <end position="388"/>
    </location>
</feature>
<feature type="compositionally biased region" description="Polar residues" evidence="1">
    <location>
        <begin position="353"/>
        <end position="367"/>
    </location>
</feature>
<dbReference type="SMART" id="SM00167">
    <property type="entry name" value="VPS9"/>
    <property type="match status" value="1"/>
</dbReference>
<dbReference type="GO" id="GO:0016192">
    <property type="term" value="P:vesicle-mediated transport"/>
    <property type="evidence" value="ECO:0007669"/>
    <property type="project" value="InterPro"/>
</dbReference>
<feature type="region of interest" description="Disordered" evidence="1">
    <location>
        <begin position="591"/>
        <end position="612"/>
    </location>
</feature>
<dbReference type="InterPro" id="IPR003123">
    <property type="entry name" value="VPS9"/>
</dbReference>
<dbReference type="PANTHER" id="PTHR23101">
    <property type="entry name" value="RAB GDP/GTP EXCHANGE FACTOR"/>
    <property type="match status" value="1"/>
</dbReference>
<dbReference type="Pfam" id="PF18151">
    <property type="entry name" value="DUF5601"/>
    <property type="match status" value="1"/>
</dbReference>
<gene>
    <name evidence="3" type="ORF">GTHE00462_LOCUS6110</name>
</gene>
<accession>A0A7S4N568</accession>
<dbReference type="AlphaFoldDB" id="A0A7S4N568"/>
<feature type="domain" description="VPS9" evidence="2">
    <location>
        <begin position="178"/>
        <end position="318"/>
    </location>
</feature>
<dbReference type="Gene3D" id="1.10.246.120">
    <property type="match status" value="1"/>
</dbReference>
<organism evidence="3">
    <name type="scientific">Guillardia theta</name>
    <name type="common">Cryptophyte</name>
    <name type="synonym">Cryptomonas phi</name>
    <dbReference type="NCBI Taxonomy" id="55529"/>
    <lineage>
        <taxon>Eukaryota</taxon>
        <taxon>Cryptophyceae</taxon>
        <taxon>Pyrenomonadales</taxon>
        <taxon>Geminigeraceae</taxon>
        <taxon>Guillardia</taxon>
    </lineage>
</organism>
<dbReference type="GO" id="GO:0030139">
    <property type="term" value="C:endocytic vesicle"/>
    <property type="evidence" value="ECO:0007669"/>
    <property type="project" value="TreeGrafter"/>
</dbReference>
<dbReference type="GO" id="GO:0005829">
    <property type="term" value="C:cytosol"/>
    <property type="evidence" value="ECO:0007669"/>
    <property type="project" value="TreeGrafter"/>
</dbReference>
<dbReference type="SUPFAM" id="SSF109993">
    <property type="entry name" value="VPS9 domain"/>
    <property type="match status" value="1"/>
</dbReference>
<feature type="compositionally biased region" description="Polar residues" evidence="1">
    <location>
        <begin position="478"/>
        <end position="497"/>
    </location>
</feature>
<protein>
    <recommendedName>
        <fullName evidence="2">VPS9 domain-containing protein</fullName>
    </recommendedName>
</protein>
<feature type="region of interest" description="Disordered" evidence="1">
    <location>
        <begin position="402"/>
        <end position="510"/>
    </location>
</feature>
<evidence type="ECO:0000256" key="1">
    <source>
        <dbReference type="SAM" id="MobiDB-lite"/>
    </source>
</evidence>
<dbReference type="GO" id="GO:0031267">
    <property type="term" value="F:small GTPase binding"/>
    <property type="evidence" value="ECO:0007669"/>
    <property type="project" value="TreeGrafter"/>
</dbReference>
<name>A0A7S4N568_GUITH</name>
<dbReference type="InterPro" id="IPR045046">
    <property type="entry name" value="Vps9-like"/>
</dbReference>
<dbReference type="Pfam" id="PF02204">
    <property type="entry name" value="VPS9"/>
    <property type="match status" value="1"/>
</dbReference>
<dbReference type="InterPro" id="IPR041545">
    <property type="entry name" value="DUF5601"/>
</dbReference>
<dbReference type="PROSITE" id="PS51205">
    <property type="entry name" value="VPS9"/>
    <property type="match status" value="1"/>
</dbReference>
<feature type="region of interest" description="Disordered" evidence="1">
    <location>
        <begin position="552"/>
        <end position="577"/>
    </location>
</feature>
<sequence length="629" mass="69826">MYSNSPTKALSREEWQALEQSSLKAVGTIVGSLKTILGEVQSAIDGNSFHQNNNSGDLYSEGKRHEETEVQDSFQALAQQRKSDYEDFIACMRQANAWDLRTRLQRFVKTFNEGPRYSRDVSREVVQNFLIDMENWMLQHPIWMNRTAELQIRALDSLEQYVTTRIHKRIFAPDMMSRKRDSELRMRIARLRFIGPDHLDIPATNRNDESWEKSVKALQVMSERTSPIEKLDCILEASRHICSAPTLNGLHTTVSADDFLPVLVYIVLRANPSELPSNIDFISDYRSRSRNVGEAAYFFTHLAGALHFIETLDATRLSIEPSLFDRLMESEDENIYSFVTDLSSIKITPEIDVSSQDFPPTSTNSSADAGAGSEHGESDPNGSSHSLDELQESDWEQKHILEAGDGENGDPSGAGETSRSNAGGGLQQVPHPSDPLSTQERPQQACKHKEEGGTGRSESCDPLTSFSKEQDLDWVHISSDSVQLESPDSNAPQQSPPRWSMKPQLSKHLKPTVQIASSPSILGSTVEYSPGHTAKLLDDARDSRVRRFGSDDLYPWEEEGGGSCWQGPQDSPQKLGKKKTLAELGLLDSVDRRSDTSLGSSRGSEGLFGEEGEGLGWLMMSGAAAGSKT</sequence>
<dbReference type="PANTHER" id="PTHR23101:SF25">
    <property type="entry name" value="GTPASE-ACTIVATING PROTEIN AND VPS9 DOMAIN-CONTAINING PROTEIN 1"/>
    <property type="match status" value="1"/>
</dbReference>
<dbReference type="InterPro" id="IPR037191">
    <property type="entry name" value="VPS9_dom_sf"/>
</dbReference>
<feature type="compositionally biased region" description="Low complexity" evidence="1">
    <location>
        <begin position="597"/>
        <end position="607"/>
    </location>
</feature>
<dbReference type="EMBL" id="HBKN01007694">
    <property type="protein sequence ID" value="CAE2265449.1"/>
    <property type="molecule type" value="Transcribed_RNA"/>
</dbReference>
<reference evidence="3" key="1">
    <citation type="submission" date="2021-01" db="EMBL/GenBank/DDBJ databases">
        <authorList>
            <person name="Corre E."/>
            <person name="Pelletier E."/>
            <person name="Niang G."/>
            <person name="Scheremetjew M."/>
            <person name="Finn R."/>
            <person name="Kale V."/>
            <person name="Holt S."/>
            <person name="Cochrane G."/>
            <person name="Meng A."/>
            <person name="Brown T."/>
            <person name="Cohen L."/>
        </authorList>
    </citation>
    <scope>NUCLEOTIDE SEQUENCE</scope>
    <source>
        <strain evidence="3">CCMP 2712</strain>
    </source>
</reference>
<proteinExistence type="predicted"/>
<evidence type="ECO:0000313" key="3">
    <source>
        <dbReference type="EMBL" id="CAE2265449.1"/>
    </source>
</evidence>
<dbReference type="Gene3D" id="1.20.1050.80">
    <property type="entry name" value="VPS9 domain"/>
    <property type="match status" value="1"/>
</dbReference>